<dbReference type="Pfam" id="PF13041">
    <property type="entry name" value="PPR_2"/>
    <property type="match status" value="1"/>
</dbReference>
<dbReference type="InterPro" id="IPR012295">
    <property type="entry name" value="TBP_dom_sf"/>
</dbReference>
<dbReference type="AlphaFoldDB" id="A0A438C2B5"/>
<dbReference type="GO" id="GO:0003729">
    <property type="term" value="F:mRNA binding"/>
    <property type="evidence" value="ECO:0007669"/>
    <property type="project" value="InterPro"/>
</dbReference>
<keyword evidence="2" id="KW-0677">Repeat</keyword>
<accession>A0A438C2B5</accession>
<dbReference type="NCBIfam" id="TIGR00756">
    <property type="entry name" value="PPR"/>
    <property type="match status" value="2"/>
</dbReference>
<organism evidence="6 7">
    <name type="scientific">Vitis vinifera</name>
    <name type="common">Grape</name>
    <dbReference type="NCBI Taxonomy" id="29760"/>
    <lineage>
        <taxon>Eukaryota</taxon>
        <taxon>Viridiplantae</taxon>
        <taxon>Streptophyta</taxon>
        <taxon>Embryophyta</taxon>
        <taxon>Tracheophyta</taxon>
        <taxon>Spermatophyta</taxon>
        <taxon>Magnoliopsida</taxon>
        <taxon>eudicotyledons</taxon>
        <taxon>Gunneridae</taxon>
        <taxon>Pentapetalae</taxon>
        <taxon>rosids</taxon>
        <taxon>Vitales</taxon>
        <taxon>Vitaceae</taxon>
        <taxon>Viteae</taxon>
        <taxon>Vitis</taxon>
    </lineage>
</organism>
<dbReference type="GO" id="GO:0016192">
    <property type="term" value="P:vesicle-mediated transport"/>
    <property type="evidence" value="ECO:0007669"/>
    <property type="project" value="InterPro"/>
</dbReference>
<evidence type="ECO:0000313" key="6">
    <source>
        <dbReference type="EMBL" id="RVW17380.1"/>
    </source>
</evidence>
<feature type="compositionally biased region" description="Basic and acidic residues" evidence="4">
    <location>
        <begin position="1"/>
        <end position="10"/>
    </location>
</feature>
<dbReference type="GO" id="GO:0030131">
    <property type="term" value="C:clathrin adaptor complex"/>
    <property type="evidence" value="ECO:0007669"/>
    <property type="project" value="InterPro"/>
</dbReference>
<feature type="repeat" description="PPR" evidence="3">
    <location>
        <begin position="450"/>
        <end position="484"/>
    </location>
</feature>
<dbReference type="InterPro" id="IPR002885">
    <property type="entry name" value="PPR_rpt"/>
</dbReference>
<dbReference type="PANTHER" id="PTHR47874">
    <property type="entry name" value="EXPRESSED PROTEIN"/>
    <property type="match status" value="1"/>
</dbReference>
<evidence type="ECO:0000256" key="3">
    <source>
        <dbReference type="PROSITE-ProRule" id="PRU00708"/>
    </source>
</evidence>
<feature type="compositionally biased region" description="Basic and acidic residues" evidence="4">
    <location>
        <begin position="37"/>
        <end position="54"/>
    </location>
</feature>
<dbReference type="Pfam" id="PF01535">
    <property type="entry name" value="PPR"/>
    <property type="match status" value="1"/>
</dbReference>
<dbReference type="EMBL" id="QGNW01002579">
    <property type="protein sequence ID" value="RVW17380.1"/>
    <property type="molecule type" value="Genomic_DNA"/>
</dbReference>
<dbReference type="Proteomes" id="UP000288805">
    <property type="component" value="Unassembled WGS sequence"/>
</dbReference>
<reference evidence="6 7" key="1">
    <citation type="journal article" date="2018" name="PLoS Genet.">
        <title>Population sequencing reveals clonal diversity and ancestral inbreeding in the grapevine cultivar Chardonnay.</title>
        <authorList>
            <person name="Roach M.J."/>
            <person name="Johnson D.L."/>
            <person name="Bohlmann J."/>
            <person name="van Vuuren H.J."/>
            <person name="Jones S.J."/>
            <person name="Pretorius I.S."/>
            <person name="Schmidt S.A."/>
            <person name="Borneman A.R."/>
        </authorList>
    </citation>
    <scope>NUCLEOTIDE SEQUENCE [LARGE SCALE GENOMIC DNA]</scope>
    <source>
        <strain evidence="7">cv. Chardonnay</strain>
        <tissue evidence="6">Leaf</tissue>
    </source>
</reference>
<comment type="caution">
    <text evidence="6">The sequence shown here is derived from an EMBL/GenBank/DDBJ whole genome shotgun (WGS) entry which is preliminary data.</text>
</comment>
<dbReference type="InterPro" id="IPR011990">
    <property type="entry name" value="TPR-like_helical_dom_sf"/>
</dbReference>
<comment type="similarity">
    <text evidence="1">Belongs to the PPR family. P subfamily.</text>
</comment>
<protein>
    <submittedName>
        <fullName evidence="6">Beta-adaptin-like protein A</fullName>
    </submittedName>
</protein>
<dbReference type="SMART" id="SM01020">
    <property type="entry name" value="B2-adapt-app_C"/>
    <property type="match status" value="1"/>
</dbReference>
<gene>
    <name evidence="6" type="primary">BETAA-AD_2</name>
    <name evidence="6" type="ORF">CK203_069282</name>
</gene>
<dbReference type="InterPro" id="IPR015151">
    <property type="entry name" value="B-adaptin_app_sub_C"/>
</dbReference>
<dbReference type="Gene3D" id="1.25.40.10">
    <property type="entry name" value="Tetratricopeptide repeat domain"/>
    <property type="match status" value="2"/>
</dbReference>
<name>A0A438C2B5_VITVI</name>
<sequence length="660" mass="73809">MFTDKEHRGPFEFSDELGSLSIGADSADNVVPAQRVEANDKDLLLSTSEKEESRGATNNGSAYNAPMYDGTSMPTGASQLQSELAISNTMVPSHSPSSSLAVDDLLGLGVPLAPASPPPPPPLKLNEKAVLDPGTFQQKWRQLPISLSQVDFSIHSSNFVIFPLFLFIKLDYSMSPQGVAALTRPQAFLRHMQGHSIHCIASGGQAPNFKFFFFAQKAEEPSTFLVECIINTSSAKGQIKIKADDQNRSLSLSLSAQLNIGIPQRSQRLFCDKPLVSNPLLIKLLQESISRIKTVLDSEDNFTFKSSDFSWDILLTTLKSSSPAKAHLVLEWRLEKMVRDNERDLVPYLELIFLCSKVQNVPFAMRVFNSMEAHGIKLTSSVFNALIYTCLSSGNVMTALSLFEIMQSSENCKPNSETYNTFISVYSNLGNDKAMQAWYLAQKGAGFSADLRTYESLISGCVRSRNFDCADRFYEEMMLSGIMPDGQILENILRGLCEQRSISKVEQLLKFMMDGEWEINVSMAEKLMGLYFEHGTVEKMEELLLNLMNSNQSFAVLQQVHCGIIRMHAMLDRLDDMEYSVGRMLKQGMSFRCPDDIEKVVCAYFRREAYERLDLFLGHIKGSYKLTKSTYDLLVAGYRRAGLSEKLDLVMDGMKLAGFF</sequence>
<dbReference type="Gene3D" id="3.30.310.10">
    <property type="entry name" value="TATA-Binding Protein"/>
    <property type="match status" value="1"/>
</dbReference>
<dbReference type="InterPro" id="IPR044179">
    <property type="entry name" value="PPR5-like"/>
</dbReference>
<dbReference type="Pfam" id="PF09066">
    <property type="entry name" value="B2-adapt-app_C"/>
    <property type="match status" value="1"/>
</dbReference>
<evidence type="ECO:0000256" key="4">
    <source>
        <dbReference type="SAM" id="MobiDB-lite"/>
    </source>
</evidence>
<dbReference type="PANTHER" id="PTHR47874:SF4">
    <property type="entry name" value="EXPRESSED PROTEIN"/>
    <property type="match status" value="1"/>
</dbReference>
<dbReference type="PROSITE" id="PS51375">
    <property type="entry name" value="PPR"/>
    <property type="match status" value="1"/>
</dbReference>
<feature type="region of interest" description="Disordered" evidence="4">
    <location>
        <begin position="1"/>
        <end position="66"/>
    </location>
</feature>
<evidence type="ECO:0000256" key="2">
    <source>
        <dbReference type="ARBA" id="ARBA00022737"/>
    </source>
</evidence>
<evidence type="ECO:0000256" key="1">
    <source>
        <dbReference type="ARBA" id="ARBA00007626"/>
    </source>
</evidence>
<evidence type="ECO:0000259" key="5">
    <source>
        <dbReference type="SMART" id="SM01020"/>
    </source>
</evidence>
<dbReference type="GO" id="GO:0006886">
    <property type="term" value="P:intracellular protein transport"/>
    <property type="evidence" value="ECO:0007669"/>
    <property type="project" value="InterPro"/>
</dbReference>
<proteinExistence type="inferred from homology"/>
<evidence type="ECO:0000313" key="7">
    <source>
        <dbReference type="Proteomes" id="UP000288805"/>
    </source>
</evidence>
<feature type="domain" description="Beta-adaptin appendage C-terminal subdomain" evidence="5">
    <location>
        <begin position="123"/>
        <end position="259"/>
    </location>
</feature>